<organism evidence="2 3">
    <name type="scientific">Aphanomyces stellatus</name>
    <dbReference type="NCBI Taxonomy" id="120398"/>
    <lineage>
        <taxon>Eukaryota</taxon>
        <taxon>Sar</taxon>
        <taxon>Stramenopiles</taxon>
        <taxon>Oomycota</taxon>
        <taxon>Saprolegniomycetes</taxon>
        <taxon>Saprolegniales</taxon>
        <taxon>Verrucalvaceae</taxon>
        <taxon>Aphanomyces</taxon>
    </lineage>
</organism>
<dbReference type="AlphaFoldDB" id="A0A485KR37"/>
<dbReference type="SUPFAM" id="SSF52047">
    <property type="entry name" value="RNI-like"/>
    <property type="match status" value="1"/>
</dbReference>
<accession>A0A485KR37</accession>
<name>A0A485KR37_9STRA</name>
<evidence type="ECO:0000313" key="1">
    <source>
        <dbReference type="EMBL" id="KAF0698703.1"/>
    </source>
</evidence>
<evidence type="ECO:0000313" key="2">
    <source>
        <dbReference type="EMBL" id="VFT87573.1"/>
    </source>
</evidence>
<dbReference type="EMBL" id="VJMH01005224">
    <property type="protein sequence ID" value="KAF0698703.1"/>
    <property type="molecule type" value="Genomic_DNA"/>
</dbReference>
<dbReference type="InterPro" id="IPR032675">
    <property type="entry name" value="LRR_dom_sf"/>
</dbReference>
<dbReference type="Gene3D" id="3.80.10.10">
    <property type="entry name" value="Ribonuclease Inhibitor"/>
    <property type="match status" value="1"/>
</dbReference>
<keyword evidence="3" id="KW-1185">Reference proteome</keyword>
<dbReference type="EMBL" id="CAADRA010005245">
    <property type="protein sequence ID" value="VFT87573.1"/>
    <property type="molecule type" value="Genomic_DNA"/>
</dbReference>
<reference evidence="1" key="2">
    <citation type="submission" date="2019-06" db="EMBL/GenBank/DDBJ databases">
        <title>Genomics analysis of Aphanomyces spp. identifies a new class of oomycete effector associated with host adaptation.</title>
        <authorList>
            <person name="Gaulin E."/>
        </authorList>
    </citation>
    <scope>NUCLEOTIDE SEQUENCE</scope>
    <source>
        <strain evidence="1">CBS 578.67</strain>
    </source>
</reference>
<proteinExistence type="predicted"/>
<gene>
    <name evidence="2" type="primary">Aste57867_10703</name>
    <name evidence="1" type="ORF">As57867_010663</name>
    <name evidence="2" type="ORF">ASTE57867_10703</name>
</gene>
<dbReference type="Proteomes" id="UP000332933">
    <property type="component" value="Unassembled WGS sequence"/>
</dbReference>
<sequence>MAPATRSMTATSCTLPPELLQQYIALFHVNDKVFFSILEALRTRSNEFLGQLVHLWHLQHVLPPERLWPRLCLTHAPSTPWMLEHLAASFRYFAESPLPHVAIACRVDAPSHTSPVRELARPASPAPSCRMAPLFRGQPLCAPSPATDGASDVVGGVASAMVAPPTRVLFYMALYVQAHDAYVELGAKGVTKPTRRKRYFTIPLAALAALSTWLHKCPVRQLFLGGFDIATAASPAMPAFTAALVACSTIDSHGPNFIQLDYRYLVDFSAGISSWRMRTFGIDDCNCVVLDPAGFSCLCLWVAQSTHLETLELLNLDAPSTQMTALRAALTTSSVTQLILYEGASDGLERLVHDMAAWLPRTSLTHWTLSNVRRLTHNPAYWSHMYLPSGSALWGMRRLVVVDLTHARIVDRCLPALFDGVQNNTSLQRLILDRNSLTTQGAATVIQQVSARSCPLALLSLRHNKTQLDRTVLEAQTCSMAIVVLRLD</sequence>
<reference evidence="2 3" key="1">
    <citation type="submission" date="2019-03" db="EMBL/GenBank/DDBJ databases">
        <authorList>
            <person name="Gaulin E."/>
            <person name="Dumas B."/>
        </authorList>
    </citation>
    <scope>NUCLEOTIDE SEQUENCE [LARGE SCALE GENOMIC DNA]</scope>
    <source>
        <strain evidence="2">CBS 568.67</strain>
    </source>
</reference>
<protein>
    <submittedName>
        <fullName evidence="2">Aste57867_10703 protein</fullName>
    </submittedName>
</protein>
<evidence type="ECO:0000313" key="3">
    <source>
        <dbReference type="Proteomes" id="UP000332933"/>
    </source>
</evidence>